<name>A0A1D3TT18_9FIRM</name>
<proteinExistence type="predicted"/>
<protein>
    <submittedName>
        <fullName evidence="2">Uncharacterized protein</fullName>
    </submittedName>
</protein>
<keyword evidence="3" id="KW-1185">Reference proteome</keyword>
<evidence type="ECO:0000313" key="2">
    <source>
        <dbReference type="EMBL" id="SCP96997.1"/>
    </source>
</evidence>
<keyword evidence="1" id="KW-0472">Membrane</keyword>
<sequence>MEFMKKQKFGFLANVVVAIMALVSLGFYISNVTSAYYQDMNVNVIIMMAGALVLLAASMFMPHIAQGVAAAIAVDLLRVGAAVLIILSGAVFIGMRVESFGYIFASNLELGNKAAFSAGTQAIVTIILFVVTWIFSLIASFIEIGEKRA</sequence>
<feature type="transmembrane region" description="Helical" evidence="1">
    <location>
        <begin position="115"/>
        <end position="142"/>
    </location>
</feature>
<feature type="transmembrane region" description="Helical" evidence="1">
    <location>
        <begin position="12"/>
        <end position="30"/>
    </location>
</feature>
<dbReference type="AlphaFoldDB" id="A0A1D3TT18"/>
<dbReference type="OrthoDB" id="2063028at2"/>
<dbReference type="Proteomes" id="UP000199315">
    <property type="component" value="Unassembled WGS sequence"/>
</dbReference>
<dbReference type="STRING" id="1619234.SAMN05421730_100797"/>
<feature type="transmembrane region" description="Helical" evidence="1">
    <location>
        <begin position="42"/>
        <end position="64"/>
    </location>
</feature>
<dbReference type="RefSeq" id="WP_091232639.1">
    <property type="nucleotide sequence ID" value="NZ_FMKA01000007.1"/>
</dbReference>
<keyword evidence="1" id="KW-0812">Transmembrane</keyword>
<keyword evidence="1" id="KW-1133">Transmembrane helix</keyword>
<organism evidence="2 3">
    <name type="scientific">Anaerobium acetethylicum</name>
    <dbReference type="NCBI Taxonomy" id="1619234"/>
    <lineage>
        <taxon>Bacteria</taxon>
        <taxon>Bacillati</taxon>
        <taxon>Bacillota</taxon>
        <taxon>Clostridia</taxon>
        <taxon>Lachnospirales</taxon>
        <taxon>Lachnospiraceae</taxon>
        <taxon>Anaerobium</taxon>
    </lineage>
</organism>
<dbReference type="EMBL" id="FMKA01000007">
    <property type="protein sequence ID" value="SCP96997.1"/>
    <property type="molecule type" value="Genomic_DNA"/>
</dbReference>
<accession>A0A1D3TT18</accession>
<feature type="transmembrane region" description="Helical" evidence="1">
    <location>
        <begin position="76"/>
        <end position="95"/>
    </location>
</feature>
<evidence type="ECO:0000256" key="1">
    <source>
        <dbReference type="SAM" id="Phobius"/>
    </source>
</evidence>
<evidence type="ECO:0000313" key="3">
    <source>
        <dbReference type="Proteomes" id="UP000199315"/>
    </source>
</evidence>
<reference evidence="2 3" key="1">
    <citation type="submission" date="2016-09" db="EMBL/GenBank/DDBJ databases">
        <authorList>
            <person name="Capua I."/>
            <person name="De Benedictis P."/>
            <person name="Joannis T."/>
            <person name="Lombin L.H."/>
            <person name="Cattoli G."/>
        </authorList>
    </citation>
    <scope>NUCLEOTIDE SEQUENCE [LARGE SCALE GENOMIC DNA]</scope>
    <source>
        <strain evidence="2 3">GluBS11</strain>
    </source>
</reference>
<gene>
    <name evidence="2" type="ORF">SAMN05421730_100797</name>
</gene>